<accession>A0AC60QBF3</accession>
<keyword evidence="2" id="KW-1185">Reference proteome</keyword>
<name>A0AC60QBF3_IXOPE</name>
<evidence type="ECO:0000313" key="2">
    <source>
        <dbReference type="Proteomes" id="UP000805193"/>
    </source>
</evidence>
<protein>
    <submittedName>
        <fullName evidence="1">Uncharacterized protein</fullName>
    </submittedName>
</protein>
<sequence length="163" mass="18544">MPARSLTKIVKAHNGYFGHDKCTLRGCWRGRMTYLKVDAALRTNEHHNGASPFMELEGLGMASQLPVDPIHCGYLGVVGKRLRYWAQKGPMCVRLPSAKIAEHSQNLNAMRSPMPREFSRHPRVMRERMMRGCRYSLRYFSTPRALGPPKKAVTVRPILSPIQ</sequence>
<gene>
    <name evidence="1" type="ORF">HPB47_021832</name>
</gene>
<reference evidence="1 2" key="1">
    <citation type="journal article" date="2020" name="Cell">
        <title>Large-Scale Comparative Analyses of Tick Genomes Elucidate Their Genetic Diversity and Vector Capacities.</title>
        <authorList>
            <consortium name="Tick Genome and Microbiome Consortium (TIGMIC)"/>
            <person name="Jia N."/>
            <person name="Wang J."/>
            <person name="Shi W."/>
            <person name="Du L."/>
            <person name="Sun Y."/>
            <person name="Zhan W."/>
            <person name="Jiang J.F."/>
            <person name="Wang Q."/>
            <person name="Zhang B."/>
            <person name="Ji P."/>
            <person name="Bell-Sakyi L."/>
            <person name="Cui X.M."/>
            <person name="Yuan T.T."/>
            <person name="Jiang B.G."/>
            <person name="Yang W.F."/>
            <person name="Lam T.T."/>
            <person name="Chang Q.C."/>
            <person name="Ding S.J."/>
            <person name="Wang X.J."/>
            <person name="Zhu J.G."/>
            <person name="Ruan X.D."/>
            <person name="Zhao L."/>
            <person name="Wei J.T."/>
            <person name="Ye R.Z."/>
            <person name="Que T.C."/>
            <person name="Du C.H."/>
            <person name="Zhou Y.H."/>
            <person name="Cheng J.X."/>
            <person name="Dai P.F."/>
            <person name="Guo W.B."/>
            <person name="Han X.H."/>
            <person name="Huang E.J."/>
            <person name="Li L.F."/>
            <person name="Wei W."/>
            <person name="Gao Y.C."/>
            <person name="Liu J.Z."/>
            <person name="Shao H.Z."/>
            <person name="Wang X."/>
            <person name="Wang C.C."/>
            <person name="Yang T.C."/>
            <person name="Huo Q.B."/>
            <person name="Li W."/>
            <person name="Chen H.Y."/>
            <person name="Chen S.E."/>
            <person name="Zhou L.G."/>
            <person name="Ni X.B."/>
            <person name="Tian J.H."/>
            <person name="Sheng Y."/>
            <person name="Liu T."/>
            <person name="Pan Y.S."/>
            <person name="Xia L.Y."/>
            <person name="Li J."/>
            <person name="Zhao F."/>
            <person name="Cao W.C."/>
        </authorList>
    </citation>
    <scope>NUCLEOTIDE SEQUENCE [LARGE SCALE GENOMIC DNA]</scope>
    <source>
        <strain evidence="1">Iper-2018</strain>
    </source>
</reference>
<evidence type="ECO:0000313" key="1">
    <source>
        <dbReference type="EMBL" id="KAG0431390.1"/>
    </source>
</evidence>
<organism evidence="1 2">
    <name type="scientific">Ixodes persulcatus</name>
    <name type="common">Taiga tick</name>
    <dbReference type="NCBI Taxonomy" id="34615"/>
    <lineage>
        <taxon>Eukaryota</taxon>
        <taxon>Metazoa</taxon>
        <taxon>Ecdysozoa</taxon>
        <taxon>Arthropoda</taxon>
        <taxon>Chelicerata</taxon>
        <taxon>Arachnida</taxon>
        <taxon>Acari</taxon>
        <taxon>Parasitiformes</taxon>
        <taxon>Ixodida</taxon>
        <taxon>Ixodoidea</taxon>
        <taxon>Ixodidae</taxon>
        <taxon>Ixodinae</taxon>
        <taxon>Ixodes</taxon>
    </lineage>
</organism>
<dbReference type="Proteomes" id="UP000805193">
    <property type="component" value="Unassembled WGS sequence"/>
</dbReference>
<comment type="caution">
    <text evidence="1">The sequence shown here is derived from an EMBL/GenBank/DDBJ whole genome shotgun (WGS) entry which is preliminary data.</text>
</comment>
<dbReference type="EMBL" id="JABSTQ010009228">
    <property type="protein sequence ID" value="KAG0431390.1"/>
    <property type="molecule type" value="Genomic_DNA"/>
</dbReference>
<proteinExistence type="predicted"/>